<evidence type="ECO:0000256" key="5">
    <source>
        <dbReference type="ARBA" id="ARBA00022806"/>
    </source>
</evidence>
<evidence type="ECO:0000256" key="2">
    <source>
        <dbReference type="ARBA" id="ARBA00022741"/>
    </source>
</evidence>
<dbReference type="PIRSF" id="PIRSF000980">
    <property type="entry name" value="RecC"/>
    <property type="match status" value="1"/>
</dbReference>
<dbReference type="Gene3D" id="3.40.50.10930">
    <property type="match status" value="1"/>
</dbReference>
<evidence type="ECO:0000256" key="8">
    <source>
        <dbReference type="ARBA" id="ARBA00023125"/>
    </source>
</evidence>
<accession>A0A4D6Y7M7</accession>
<dbReference type="InterPro" id="IPR011335">
    <property type="entry name" value="Restrct_endonuc-II-like"/>
</dbReference>
<keyword evidence="8 10" id="KW-0238">DNA-binding</keyword>
<dbReference type="GO" id="GO:0008854">
    <property type="term" value="F:exodeoxyribonuclease V activity"/>
    <property type="evidence" value="ECO:0007669"/>
    <property type="project" value="InterPro"/>
</dbReference>
<evidence type="ECO:0000256" key="7">
    <source>
        <dbReference type="ARBA" id="ARBA00022840"/>
    </source>
</evidence>
<keyword evidence="4 10" id="KW-0378">Hydrolase</keyword>
<dbReference type="NCBIfam" id="TIGR01450">
    <property type="entry name" value="recC"/>
    <property type="match status" value="1"/>
</dbReference>
<dbReference type="Gene3D" id="1.10.486.10">
    <property type="entry name" value="PCRA, domain 4"/>
    <property type="match status" value="1"/>
</dbReference>
<keyword evidence="6 10" id="KW-0269">Exonuclease</keyword>
<evidence type="ECO:0000256" key="1">
    <source>
        <dbReference type="ARBA" id="ARBA00022722"/>
    </source>
</evidence>
<comment type="function">
    <text evidence="10">A helicase/nuclease that prepares dsDNA breaks (DSB) for recombinational DNA repair. Binds to DSBs and unwinds DNA via a highly rapid and processive ATP-dependent bidirectional helicase activity. Unwinds dsDNA until it encounters a Chi (crossover hotspot instigator) sequence from the 3' direction. Cuts ssDNA a few nucleotides 3' to the Chi site. The properties and activities of the enzyme are changed at Chi. The Chi-altered holoenzyme produces a long 3'-ssDNA overhang and facilitates RecA-binding to the ssDNA for homologous DNA recombination and repair. Holoenzyme degrades any linearized DNA that is unable to undergo homologous recombination. In the holoenzyme this subunit recognizes the wild-type Chi sequence, and when added to isolated RecB increases its ATP-dependent helicase processivity.</text>
</comment>
<keyword evidence="7 10" id="KW-0067">ATP-binding</keyword>
<dbReference type="RefSeq" id="WP_158338677.1">
    <property type="nucleotide sequence ID" value="NZ_CP034855.1"/>
</dbReference>
<dbReference type="Gene3D" id="1.10.10.160">
    <property type="match status" value="1"/>
</dbReference>
<dbReference type="InterPro" id="IPR013986">
    <property type="entry name" value="DExx_box_DNA_helicase_dom_sf"/>
</dbReference>
<evidence type="ECO:0000256" key="6">
    <source>
        <dbReference type="ARBA" id="ARBA00022839"/>
    </source>
</evidence>
<dbReference type="Proteomes" id="UP000298585">
    <property type="component" value="Chromosome"/>
</dbReference>
<sequence length="1072" mass="128229">MFIVYKSNSLNTLLLEAYKIIQEKPLNNIFEKEIFVYDSKILFQYLNIFIAEKIGISANIKLYHPNDFIWKLFEIISPKKKLKNTFTHSMMIWKIMKIIDDKKIFENYNKKEAKLQKFKFSFLMANIFEQYIFYRPNWINEWETEKNTSIIDQNDIWQIKLWIEIIKNSKKTHQYSYHFANLFYNFQKLFEEKKIQKKHLPSRCFIISSFALNPSYIRIFQNISTYINIYFLYVTPFKKNIFNFIQDNNIFLNQKKNKKPCDNSLIKLWGQYEKIYALYIIRSKEMKIINCFKENNNRNLLNSIKNDLLKKNINKKKRFLISTDNSISINICFNKKNEIEILHKKLLIFFNKNSSIKPKDVVVTSFSIENYISSINSVFASENNKKQIPFFIANKFSKKTNIIISSFKKILNLANSRFHNEEILEFLDIPEIAKKFNLSEEEIKILYYWIEEANIRWAIDCKHKDYLSFPKNKQNTWLYGIEKLLLSYAMNDTEKVWNNILSCSSINGSRTEIIEKLIIFIKTLKKWQKKLSRSQYLIHWHSLSKDLINDFFFCSQKIEKSIKMIQKNWTEMINNNLSSGYLKKVSINILIKNFFYKYYFNNHQKFLPDVVNFCHPNAVCYIPFKIICIIGADHLSVPKINHLDKFNLLKKYPLIEDINIYQKYCYLFAQSISCAEQYFYISYVGYSIKDESKIYPSILIDQLLHYISSNFCFSGDCNLSLQDNSKKIIKHLCKKYKIQYFYKKKYANPSTTENLQDVFKYTNRNINNKNILKRNSCTKINLKDLITFWKNPICYFFNVNLQIKVDIKKHAINTTEPFSVNQEDSFKIKNILLNKIINNQDTMELFKKYMLSGKLPYDFFGKIFWNQKLKEMTMIAKEVMKYRISKEEKKINLKIEKYQIDGILSEIQTTGLLRWKPNTINFSDRITLWLEHLIYSLLGGCGESRIIGYKKQTWSFSSLTFDLAYTYLLKYIKGYVEGIKKPILLTKSGASWLDQVYDRKNKIVSNDYYIQEKGHKKLLEIWIGNKYIQGEQENFYIKQIISKLNEKNIKKICKTAEKWLIPVLKHKKTNKK</sequence>
<dbReference type="Pfam" id="PF04257">
    <property type="entry name" value="Exonuc_V_gamma"/>
    <property type="match status" value="1"/>
</dbReference>
<keyword evidence="3 10" id="KW-0227">DNA damage</keyword>
<keyword evidence="1 10" id="KW-0540">Nuclease</keyword>
<reference evidence="12 13" key="2">
    <citation type="submission" date="2019-05" db="EMBL/GenBank/DDBJ databases">
        <title>Genome evolution of the obligate endosymbiont Buchnera aphidicola.</title>
        <authorList>
            <person name="Moran N.A."/>
        </authorList>
    </citation>
    <scope>NUCLEOTIDE SEQUENCE [LARGE SCALE GENOMIC DNA]</scope>
    <source>
        <strain evidence="12 13">Sav</strain>
    </source>
</reference>
<dbReference type="AlphaFoldDB" id="A0A4D6Y7M7"/>
<dbReference type="EMBL" id="CP034855">
    <property type="protein sequence ID" value="QCI25647.1"/>
    <property type="molecule type" value="Genomic_DNA"/>
</dbReference>
<keyword evidence="2 10" id="KW-0547">Nucleotide-binding</keyword>
<feature type="domain" description="RecC C-terminal" evidence="11">
    <location>
        <begin position="779"/>
        <end position="996"/>
    </location>
</feature>
<dbReference type="GO" id="GO:0005524">
    <property type="term" value="F:ATP binding"/>
    <property type="evidence" value="ECO:0007669"/>
    <property type="project" value="UniProtKB-UniRule"/>
</dbReference>
<evidence type="ECO:0000256" key="4">
    <source>
        <dbReference type="ARBA" id="ARBA00022801"/>
    </source>
</evidence>
<dbReference type="PANTHER" id="PTHR30591">
    <property type="entry name" value="RECBCD ENZYME SUBUNIT RECC"/>
    <property type="match status" value="1"/>
</dbReference>
<comment type="similarity">
    <text evidence="10">Belongs to the RecC family.</text>
</comment>
<evidence type="ECO:0000256" key="3">
    <source>
        <dbReference type="ARBA" id="ARBA00022763"/>
    </source>
</evidence>
<name>A0A4D6Y7M7_9GAMM</name>
<dbReference type="HAMAP" id="MF_01486">
    <property type="entry name" value="RecC"/>
    <property type="match status" value="1"/>
</dbReference>
<dbReference type="GO" id="GO:0009338">
    <property type="term" value="C:exodeoxyribonuclease V complex"/>
    <property type="evidence" value="ECO:0007669"/>
    <property type="project" value="InterPro"/>
</dbReference>
<comment type="miscellaneous">
    <text evidence="10">In the RecBCD complex, RecB has a slow 3'-5' helicase, an exonuclease activity and loads RecA onto ssDNA, RecD has a fast 5'-3' helicase activity, while RecC stimulates the ATPase and processivity of the RecB helicase and contributes to recognition of the Chi site.</text>
</comment>
<dbReference type="CDD" id="cd22353">
    <property type="entry name" value="RecC_C-like"/>
    <property type="match status" value="1"/>
</dbReference>
<dbReference type="OrthoDB" id="9762834at2"/>
<dbReference type="InterPro" id="IPR006697">
    <property type="entry name" value="RecC"/>
</dbReference>
<keyword evidence="9 10" id="KW-0234">DNA repair</keyword>
<dbReference type="Gene3D" id="3.40.50.300">
    <property type="entry name" value="P-loop containing nucleotide triphosphate hydrolases"/>
    <property type="match status" value="1"/>
</dbReference>
<dbReference type="Gene3D" id="1.10.10.990">
    <property type="match status" value="1"/>
</dbReference>
<gene>
    <name evidence="10 12" type="primary">recC</name>
    <name evidence="12" type="ORF">D9V77_02255</name>
</gene>
<evidence type="ECO:0000259" key="11">
    <source>
        <dbReference type="Pfam" id="PF17946"/>
    </source>
</evidence>
<dbReference type="PANTHER" id="PTHR30591:SF1">
    <property type="entry name" value="RECBCD ENZYME SUBUNIT RECC"/>
    <property type="match status" value="1"/>
</dbReference>
<proteinExistence type="inferred from homology"/>
<dbReference type="GO" id="GO:0003677">
    <property type="term" value="F:DNA binding"/>
    <property type="evidence" value="ECO:0007669"/>
    <property type="project" value="UniProtKB-UniRule"/>
</dbReference>
<dbReference type="InterPro" id="IPR027417">
    <property type="entry name" value="P-loop_NTPase"/>
</dbReference>
<keyword evidence="5 10" id="KW-0347">Helicase</keyword>
<dbReference type="SUPFAM" id="SSF52540">
    <property type="entry name" value="P-loop containing nucleoside triphosphate hydrolases"/>
    <property type="match status" value="2"/>
</dbReference>
<comment type="subunit">
    <text evidence="10">Heterotrimer of RecB, RecC and RecD. All subunits contribute to DNA-binding.</text>
</comment>
<evidence type="ECO:0000313" key="13">
    <source>
        <dbReference type="Proteomes" id="UP000298585"/>
    </source>
</evidence>
<dbReference type="GO" id="GO:0000724">
    <property type="term" value="P:double-strand break repair via homologous recombination"/>
    <property type="evidence" value="ECO:0007669"/>
    <property type="project" value="UniProtKB-UniRule"/>
</dbReference>
<protein>
    <recommendedName>
        <fullName evidence="10">RecBCD enzyme subunit RecC</fullName>
    </recommendedName>
    <alternativeName>
        <fullName evidence="10">Exonuclease V subunit RecC</fullName>
        <shortName evidence="10">ExoV subunit RecC</shortName>
    </alternativeName>
    <alternativeName>
        <fullName evidence="10">Helicase/nuclease RecBCD subunit RecC</fullName>
    </alternativeName>
</protein>
<dbReference type="InterPro" id="IPR041500">
    <property type="entry name" value="RecC_C"/>
</dbReference>
<dbReference type="SUPFAM" id="SSF52980">
    <property type="entry name" value="Restriction endonuclease-like"/>
    <property type="match status" value="1"/>
</dbReference>
<evidence type="ECO:0000256" key="10">
    <source>
        <dbReference type="HAMAP-Rule" id="MF_01486"/>
    </source>
</evidence>
<evidence type="ECO:0000256" key="9">
    <source>
        <dbReference type="ARBA" id="ARBA00023204"/>
    </source>
</evidence>
<organism evidence="12 13">
    <name type="scientific">Buchnera aphidicola</name>
    <name type="common">Sitobion avenae</name>
    <dbReference type="NCBI Taxonomy" id="571428"/>
    <lineage>
        <taxon>Bacteria</taxon>
        <taxon>Pseudomonadati</taxon>
        <taxon>Pseudomonadota</taxon>
        <taxon>Gammaproteobacteria</taxon>
        <taxon>Enterobacterales</taxon>
        <taxon>Erwiniaceae</taxon>
        <taxon>Buchnera</taxon>
    </lineage>
</organism>
<evidence type="ECO:0000313" key="12">
    <source>
        <dbReference type="EMBL" id="QCI25647.1"/>
    </source>
</evidence>
<dbReference type="GO" id="GO:0003678">
    <property type="term" value="F:DNA helicase activity"/>
    <property type="evidence" value="ECO:0007669"/>
    <property type="project" value="UniProtKB-UniRule"/>
</dbReference>
<reference evidence="12 13" key="1">
    <citation type="submission" date="2018-12" db="EMBL/GenBank/DDBJ databases">
        <authorList>
            <person name="Chong R.A."/>
        </authorList>
    </citation>
    <scope>NUCLEOTIDE SEQUENCE [LARGE SCALE GENOMIC DNA]</scope>
    <source>
        <strain evidence="12 13">Sav</strain>
    </source>
</reference>
<dbReference type="Pfam" id="PF17946">
    <property type="entry name" value="RecC_C"/>
    <property type="match status" value="1"/>
</dbReference>